<name>A0ACA9Y3V4_9ASCO</name>
<accession>A0ACA9Y3V4</accession>
<organism evidence="1 2">
    <name type="scientific">[Candida] jaroonii</name>
    <dbReference type="NCBI Taxonomy" id="467808"/>
    <lineage>
        <taxon>Eukaryota</taxon>
        <taxon>Fungi</taxon>
        <taxon>Dikarya</taxon>
        <taxon>Ascomycota</taxon>
        <taxon>Saccharomycotina</taxon>
        <taxon>Pichiomycetes</taxon>
        <taxon>Debaryomycetaceae</taxon>
        <taxon>Yamadazyma</taxon>
    </lineage>
</organism>
<dbReference type="Proteomes" id="UP001152531">
    <property type="component" value="Unassembled WGS sequence"/>
</dbReference>
<keyword evidence="2" id="KW-1185">Reference proteome</keyword>
<evidence type="ECO:0000313" key="1">
    <source>
        <dbReference type="EMBL" id="CAH6719654.1"/>
    </source>
</evidence>
<reference evidence="1" key="1">
    <citation type="submission" date="2022-06" db="EMBL/GenBank/DDBJ databases">
        <authorList>
            <person name="Legras J.-L."/>
            <person name="Devillers H."/>
            <person name="Grondin C."/>
        </authorList>
    </citation>
    <scope>NUCLEOTIDE SEQUENCE</scope>
    <source>
        <strain evidence="1">CLIB 1444</strain>
    </source>
</reference>
<dbReference type="EMBL" id="CALSDN010000002">
    <property type="protein sequence ID" value="CAH6719654.1"/>
    <property type="molecule type" value="Genomic_DNA"/>
</dbReference>
<gene>
    <name evidence="1" type="ORF">CLIB1444_02S13498</name>
</gene>
<evidence type="ECO:0000313" key="2">
    <source>
        <dbReference type="Proteomes" id="UP001152531"/>
    </source>
</evidence>
<protein>
    <submittedName>
        <fullName evidence="1">Cell wall mannoprotein Pir3p</fullName>
    </submittedName>
</protein>
<comment type="caution">
    <text evidence="1">The sequence shown here is derived from an EMBL/GenBank/DDBJ whole genome shotgun (WGS) entry which is preliminary data.</text>
</comment>
<proteinExistence type="predicted"/>
<sequence>MKITALYLIATAIAAYVPSDNFSTLTPEAKPTGTTDYPDSFGIQIETMKDKREIQQIGDGQIQHQTGEATPTPVATPTKVINQIGDGQIQNQPTASVINQIGDGQIQNQQNPTATPTKVINQIGDGQIQNQPTASVINQIGDGQIQNNQDTANQINDGQIQNNGTAKFQTCATDNSLSMTLKSSILTDSKGRIGAIVANRQFQFDGPPPQAGSIYAAGWSVLDGYLALGDQTEFYQCMSGDFYNLYDENVAEQCEPVKLAIVDFVSC</sequence>